<accession>A0A643FEY2</accession>
<comment type="similarity">
    <text evidence="1">Belongs to the bacterial phospholipase C family.</text>
</comment>
<dbReference type="InterPro" id="IPR017767">
    <property type="entry name" value="PC-PLC"/>
</dbReference>
<evidence type="ECO:0000256" key="3">
    <source>
        <dbReference type="ARBA" id="ARBA00022801"/>
    </source>
</evidence>
<comment type="caution">
    <text evidence="5">The sequence shown here is derived from an EMBL/GenBank/DDBJ whole genome shotgun (WGS) entry which is preliminary data.</text>
</comment>
<dbReference type="PANTHER" id="PTHR31956">
    <property type="entry name" value="NON-SPECIFIC PHOSPHOLIPASE C4-RELATED"/>
    <property type="match status" value="1"/>
</dbReference>
<dbReference type="CDD" id="cd16014">
    <property type="entry name" value="PLC"/>
    <property type="match status" value="1"/>
</dbReference>
<feature type="domain" description="Bacterial phospholipase C C-terminal" evidence="4">
    <location>
        <begin position="606"/>
        <end position="678"/>
    </location>
</feature>
<dbReference type="OrthoDB" id="980947at2"/>
<dbReference type="InterPro" id="IPR006311">
    <property type="entry name" value="TAT_signal"/>
</dbReference>
<dbReference type="NCBIfam" id="TIGR03396">
    <property type="entry name" value="PC_PLC"/>
    <property type="match status" value="1"/>
</dbReference>
<evidence type="ECO:0000259" key="4">
    <source>
        <dbReference type="Pfam" id="PF05506"/>
    </source>
</evidence>
<keyword evidence="3" id="KW-0378">Hydrolase</keyword>
<dbReference type="GO" id="GO:0016042">
    <property type="term" value="P:lipid catabolic process"/>
    <property type="evidence" value="ECO:0007669"/>
    <property type="project" value="InterPro"/>
</dbReference>
<evidence type="ECO:0000313" key="5">
    <source>
        <dbReference type="EMBL" id="KAB0584265.1"/>
    </source>
</evidence>
<dbReference type="InterPro" id="IPR008475">
    <property type="entry name" value="PLipase_C_C"/>
</dbReference>
<keyword evidence="6" id="KW-1185">Reference proteome</keyword>
<dbReference type="Proteomes" id="UP000430120">
    <property type="component" value="Unassembled WGS sequence"/>
</dbReference>
<protein>
    <recommendedName>
        <fullName evidence="2">phospholipase C</fullName>
        <ecNumber evidence="2">3.1.4.3</ecNumber>
    </recommendedName>
</protein>
<dbReference type="PANTHER" id="PTHR31956:SF1">
    <property type="entry name" value="NON-SPECIFIC PHOSPHOLIPASE C1"/>
    <property type="match status" value="1"/>
</dbReference>
<dbReference type="Pfam" id="PF04185">
    <property type="entry name" value="Phosphoesterase"/>
    <property type="match status" value="1"/>
</dbReference>
<dbReference type="AlphaFoldDB" id="A0A643FEY2"/>
<reference evidence="5 6" key="1">
    <citation type="submission" date="2019-09" db="EMBL/GenBank/DDBJ databases">
        <title>Draft genome sequences of 48 bacterial type strains from the CCUG.</title>
        <authorList>
            <person name="Tunovic T."/>
            <person name="Pineiro-Iglesias B."/>
            <person name="Unosson C."/>
            <person name="Inganas E."/>
            <person name="Ohlen M."/>
            <person name="Cardew S."/>
            <person name="Jensie-Markopoulos S."/>
            <person name="Salva-Serra F."/>
            <person name="Jaen-Luchoro D."/>
            <person name="Karlsson R."/>
            <person name="Svensson-Stadler L."/>
            <person name="Chun J."/>
            <person name="Moore E."/>
        </authorList>
    </citation>
    <scope>NUCLEOTIDE SEQUENCE [LARGE SCALE GENOMIC DNA]</scope>
    <source>
        <strain evidence="5 6">CCUG 30977</strain>
    </source>
</reference>
<feature type="domain" description="Bacterial phospholipase C C-terminal" evidence="4">
    <location>
        <begin position="501"/>
        <end position="587"/>
    </location>
</feature>
<sequence>MTDPRRRQFLQWMGASSAAAGMHPSIARALEIPAHQRTGTIADVEHVVILMQENRSFDHLFGTLRGVRGFADPRAITLPSGQPVWYQMNGDQLVLPFRPPVDNLGMTFLPDPPHGWNDTHAAWNLGRHDQWVPNKGLSAMTYHQRADIPFHYALADAFTVCDAYHCSLMGPTDPNRYHLWTGWVGNDGKGGGPVITNAEAGYDWKTYPERLEAAGISWKIYQDTGTGLTADGYWGWTSDPYIGNYGDNSLLYFHQYQNAVAGTPLADKAKTGTAIVNSNRDPNGLVTQFRQDVANNKLPQVSWIVAPEAYSEHPNHPADYGAWFVSQFLDALTANPAVWSKTVLFINYDEEGGFFDHMSPPTPPANSSLGASTVKTTNELYAGDSSHPAGPYGLGMRVPMLVVSPWSKGGWVDSQVFDHTSVIRFLEARFGVTESNITPWRRAVTGDLTSALNFATPNAKVPALPSTSAYFPADLERHADYVVVAPTNPQLPVQETGVRRARALPYALQANGHLKADKGLYVLDFINEGHATAVFQVRSRTTADAPRNYTVEPGQALKGQWDLLSAGASSYDLAVSGPNGFLRRYQGGTAKSAVRVETSVVYTPVPGDEGVTVTFSNAGKATVALTLVDRYSGQSQTLSLAAGAMQSVSWSLHRTFGWYDIVVTAAGDSSFQTRLAGHVETGKPSISDPMMGGLKLKG</sequence>
<dbReference type="Pfam" id="PF05506">
    <property type="entry name" value="PLipase_C_C"/>
    <property type="match status" value="2"/>
</dbReference>
<gene>
    <name evidence="5" type="ORF">F7Q92_04785</name>
</gene>
<dbReference type="InterPro" id="IPR017850">
    <property type="entry name" value="Alkaline_phosphatase_core_sf"/>
</dbReference>
<dbReference type="GO" id="GO:0034480">
    <property type="term" value="F:phosphatidylcholine phospholipase C activity"/>
    <property type="evidence" value="ECO:0007669"/>
    <property type="project" value="UniProtKB-EC"/>
</dbReference>
<evidence type="ECO:0000256" key="1">
    <source>
        <dbReference type="ARBA" id="ARBA00009717"/>
    </source>
</evidence>
<dbReference type="Gene3D" id="3.40.720.10">
    <property type="entry name" value="Alkaline Phosphatase, subunit A"/>
    <property type="match status" value="2"/>
</dbReference>
<dbReference type="RefSeq" id="WP_151123018.1">
    <property type="nucleotide sequence ID" value="NZ_CP088081.1"/>
</dbReference>
<dbReference type="EC" id="3.1.4.3" evidence="2"/>
<dbReference type="InterPro" id="IPR007312">
    <property type="entry name" value="Phosphoesterase"/>
</dbReference>
<evidence type="ECO:0000313" key="6">
    <source>
        <dbReference type="Proteomes" id="UP000430120"/>
    </source>
</evidence>
<proteinExistence type="inferred from homology"/>
<dbReference type="PROSITE" id="PS51318">
    <property type="entry name" value="TAT"/>
    <property type="match status" value="1"/>
</dbReference>
<name>A0A643FEY2_IDEDE</name>
<evidence type="ECO:0000256" key="2">
    <source>
        <dbReference type="ARBA" id="ARBA00012018"/>
    </source>
</evidence>
<dbReference type="EMBL" id="VZPB01000007">
    <property type="protein sequence ID" value="KAB0584265.1"/>
    <property type="molecule type" value="Genomic_DNA"/>
</dbReference>
<organism evidence="5 6">
    <name type="scientific">Ideonella dechloratans</name>
    <dbReference type="NCBI Taxonomy" id="36863"/>
    <lineage>
        <taxon>Bacteria</taxon>
        <taxon>Pseudomonadati</taxon>
        <taxon>Pseudomonadota</taxon>
        <taxon>Betaproteobacteria</taxon>
        <taxon>Burkholderiales</taxon>
        <taxon>Sphaerotilaceae</taxon>
        <taxon>Ideonella</taxon>
    </lineage>
</organism>